<dbReference type="EMBL" id="JAYKXN010000001">
    <property type="protein sequence ID" value="KAK7318819.1"/>
    <property type="molecule type" value="Genomic_DNA"/>
</dbReference>
<accession>A0AAN9KN54</accession>
<evidence type="ECO:0000313" key="1">
    <source>
        <dbReference type="EMBL" id="KAK7318819.1"/>
    </source>
</evidence>
<dbReference type="Proteomes" id="UP001359559">
    <property type="component" value="Unassembled WGS sequence"/>
</dbReference>
<dbReference type="AlphaFoldDB" id="A0AAN9KN54"/>
<evidence type="ECO:0000313" key="2">
    <source>
        <dbReference type="Proteomes" id="UP001359559"/>
    </source>
</evidence>
<keyword evidence="2" id="KW-1185">Reference proteome</keyword>
<proteinExistence type="predicted"/>
<organism evidence="1 2">
    <name type="scientific">Clitoria ternatea</name>
    <name type="common">Butterfly pea</name>
    <dbReference type="NCBI Taxonomy" id="43366"/>
    <lineage>
        <taxon>Eukaryota</taxon>
        <taxon>Viridiplantae</taxon>
        <taxon>Streptophyta</taxon>
        <taxon>Embryophyta</taxon>
        <taxon>Tracheophyta</taxon>
        <taxon>Spermatophyta</taxon>
        <taxon>Magnoliopsida</taxon>
        <taxon>eudicotyledons</taxon>
        <taxon>Gunneridae</taxon>
        <taxon>Pentapetalae</taxon>
        <taxon>rosids</taxon>
        <taxon>fabids</taxon>
        <taxon>Fabales</taxon>
        <taxon>Fabaceae</taxon>
        <taxon>Papilionoideae</taxon>
        <taxon>50 kb inversion clade</taxon>
        <taxon>NPAAA clade</taxon>
        <taxon>indigoferoid/millettioid clade</taxon>
        <taxon>Phaseoleae</taxon>
        <taxon>Clitoria</taxon>
    </lineage>
</organism>
<comment type="caution">
    <text evidence="1">The sequence shown here is derived from an EMBL/GenBank/DDBJ whole genome shotgun (WGS) entry which is preliminary data.</text>
</comment>
<reference evidence="1 2" key="1">
    <citation type="submission" date="2024-01" db="EMBL/GenBank/DDBJ databases">
        <title>The genomes of 5 underutilized Papilionoideae crops provide insights into root nodulation and disease resistance.</title>
        <authorList>
            <person name="Yuan L."/>
        </authorList>
    </citation>
    <scope>NUCLEOTIDE SEQUENCE [LARGE SCALE GENOMIC DNA]</scope>
    <source>
        <strain evidence="1">LY-2023</strain>
        <tissue evidence="1">Leaf</tissue>
    </source>
</reference>
<name>A0AAN9KN54_CLITE</name>
<protein>
    <submittedName>
        <fullName evidence="1">Uncharacterized protein</fullName>
    </submittedName>
</protein>
<gene>
    <name evidence="1" type="ORF">RJT34_03526</name>
</gene>
<sequence>MIQVPNPYVAAATQGPIAYTPHFRPPMVRAQMPQPMPYHHPQQVIRPLDHNQNTRNPNNERIPVQLLQQTVMSSIDAFIKSFSPMEPQLSKLEPFKVSSSIAKVGNSQSLLLNYQSWHSLESFPQNAKAGTPQNPFPKLPKLAPLKISSSTPKLTLLRILSSKHQSWHFSKSLPQVAKVGTI</sequence>